<dbReference type="PANTHER" id="PTHR31642">
    <property type="entry name" value="TRICHOTHECENE 3-O-ACETYLTRANSFERASE"/>
    <property type="match status" value="1"/>
</dbReference>
<dbReference type="EMBL" id="CM010634">
    <property type="protein sequence ID" value="RID53289.1"/>
    <property type="molecule type" value="Genomic_DNA"/>
</dbReference>
<dbReference type="InterPro" id="IPR023213">
    <property type="entry name" value="CAT-like_dom_sf"/>
</dbReference>
<reference evidence="2 3" key="1">
    <citation type="submission" date="2018-06" db="EMBL/GenBank/DDBJ databases">
        <title>WGS assembly of Brassica rapa FPsc.</title>
        <authorList>
            <person name="Bowman J."/>
            <person name="Kohchi T."/>
            <person name="Yamato K."/>
            <person name="Jenkins J."/>
            <person name="Shu S."/>
            <person name="Ishizaki K."/>
            <person name="Yamaoka S."/>
            <person name="Nishihama R."/>
            <person name="Nakamura Y."/>
            <person name="Berger F."/>
            <person name="Adam C."/>
            <person name="Aki S."/>
            <person name="Althoff F."/>
            <person name="Araki T."/>
            <person name="Arteaga-Vazquez M."/>
            <person name="Balasubrmanian S."/>
            <person name="Bauer D."/>
            <person name="Boehm C."/>
            <person name="Briginshaw L."/>
            <person name="Caballero-Perez J."/>
            <person name="Catarino B."/>
            <person name="Chen F."/>
            <person name="Chiyoda S."/>
            <person name="Chovatia M."/>
            <person name="Davies K."/>
            <person name="Delmans M."/>
            <person name="Demura T."/>
            <person name="Dierschke T."/>
            <person name="Dolan L."/>
            <person name="Dorantes-Acosta A."/>
            <person name="Eklund D."/>
            <person name="Florent S."/>
            <person name="Flores-Sandoval E."/>
            <person name="Fujiyama A."/>
            <person name="Fukuzawa H."/>
            <person name="Galik B."/>
            <person name="Grimanelli D."/>
            <person name="Grimwood J."/>
            <person name="Grossniklaus U."/>
            <person name="Hamada T."/>
            <person name="Haseloff J."/>
            <person name="Hetherington A."/>
            <person name="Higo A."/>
            <person name="Hirakawa Y."/>
            <person name="Hundley H."/>
            <person name="Ikeda Y."/>
            <person name="Inoue K."/>
            <person name="Inoue S."/>
            <person name="Ishida S."/>
            <person name="Jia Q."/>
            <person name="Kakita M."/>
            <person name="Kanazawa T."/>
            <person name="Kawai Y."/>
            <person name="Kawashima T."/>
            <person name="Kennedy M."/>
            <person name="Kinose K."/>
            <person name="Kinoshita T."/>
            <person name="Kohara Y."/>
            <person name="Koide E."/>
            <person name="Komatsu K."/>
            <person name="Kopischke S."/>
            <person name="Kubo M."/>
            <person name="Kyozuka J."/>
            <person name="Lagercrantz U."/>
            <person name="Lin S."/>
            <person name="Lindquist E."/>
            <person name="Lipzen A."/>
            <person name="Lu C."/>
            <person name="Luna E."/>
            <person name="Martienssen R."/>
            <person name="Minamino N."/>
            <person name="Mizutani M."/>
            <person name="Mizutani M."/>
            <person name="Mochizuki N."/>
            <person name="Monte I."/>
            <person name="Mosher R."/>
            <person name="Nagasaki H."/>
            <person name="Nakagami H."/>
            <person name="Naramoto S."/>
            <person name="Nishitani K."/>
            <person name="Ohtani M."/>
            <person name="Okamoto T."/>
            <person name="Okumura M."/>
            <person name="Phillips J."/>
            <person name="Pollak B."/>
            <person name="Reinders A."/>
            <person name="Roevekamp M."/>
            <person name="Sano R."/>
            <person name="Sawa S."/>
            <person name="Schmid M."/>
            <person name="Shirakawa M."/>
            <person name="Solano R."/>
            <person name="Spunde A."/>
            <person name="Suetsugu N."/>
            <person name="Sugano S."/>
            <person name="Sugiyama A."/>
            <person name="Sun R."/>
            <person name="Suzuki Y."/>
            <person name="Takenaka M."/>
            <person name="Takezawa D."/>
            <person name="Tomogane H."/>
            <person name="Tsuzuki M."/>
            <person name="Ueda T."/>
            <person name="Umeda M."/>
            <person name="Ward J."/>
            <person name="Watanabe Y."/>
            <person name="Yazaki K."/>
            <person name="Yokoyama R."/>
            <person name="Yoshitake Y."/>
            <person name="Yotsui I."/>
            <person name="Zachgo S."/>
            <person name="Schmutz J."/>
        </authorList>
    </citation>
    <scope>NUCLEOTIDE SEQUENCE [LARGE SCALE GENOMIC DNA]</scope>
    <source>
        <strain evidence="3">cv. B-3</strain>
    </source>
</reference>
<dbReference type="InterPro" id="IPR050317">
    <property type="entry name" value="Plant_Fungal_Acyltransferase"/>
</dbReference>
<evidence type="ECO:0000256" key="1">
    <source>
        <dbReference type="ARBA" id="ARBA00009861"/>
    </source>
</evidence>
<name>A0A397YIK8_BRACM</name>
<dbReference type="Gene3D" id="3.30.559.10">
    <property type="entry name" value="Chloramphenicol acetyltransferase-like domain"/>
    <property type="match status" value="2"/>
</dbReference>
<accession>A0A397YIK8</accession>
<comment type="similarity">
    <text evidence="1">Belongs to the plant acyltransferase family.</text>
</comment>
<dbReference type="Proteomes" id="UP000264353">
    <property type="component" value="Chromosome A7"/>
</dbReference>
<organism evidence="2 3">
    <name type="scientific">Brassica campestris</name>
    <name type="common">Field mustard</name>
    <dbReference type="NCBI Taxonomy" id="3711"/>
    <lineage>
        <taxon>Eukaryota</taxon>
        <taxon>Viridiplantae</taxon>
        <taxon>Streptophyta</taxon>
        <taxon>Embryophyta</taxon>
        <taxon>Tracheophyta</taxon>
        <taxon>Spermatophyta</taxon>
        <taxon>Magnoliopsida</taxon>
        <taxon>eudicotyledons</taxon>
        <taxon>Gunneridae</taxon>
        <taxon>Pentapetalae</taxon>
        <taxon>rosids</taxon>
        <taxon>malvids</taxon>
        <taxon>Brassicales</taxon>
        <taxon>Brassicaceae</taxon>
        <taxon>Brassiceae</taxon>
        <taxon>Brassica</taxon>
    </lineage>
</organism>
<evidence type="ECO:0000313" key="3">
    <source>
        <dbReference type="Proteomes" id="UP000264353"/>
    </source>
</evidence>
<dbReference type="AlphaFoldDB" id="A0A397YIK8"/>
<dbReference type="PANTHER" id="PTHR31642:SF115">
    <property type="entry name" value="PROTEIN ECERIFERUM 26-LIKE"/>
    <property type="match status" value="1"/>
</dbReference>
<protein>
    <submittedName>
        <fullName evidence="2">Uncharacterized protein</fullName>
    </submittedName>
</protein>
<proteinExistence type="inferred from homology"/>
<sequence length="404" mass="45015">MSTVGSARPTETGTVHEPTGLDLAMKLHYIKAVYIYSAETARDVTVMHVKETFFTVFDQISWITGRLRRRDSRRPFIKCNDCGARFVESQCDLTVDEWLRVPDRSVDGSLVYHIPVGPELAYSPLIYIKMTRFKCDGVALGLSWAHIMGDPLSLSHFFNLWTRALAGEEIYCPKTSDSERGFRNPNSSGKEPVSVKRVDPVGDLWVAPSNCKMTTHSFNVTVNNIKTNFPANGDVFEILSGIIWKCIAKAREESEPVTITIIRSDPNGLKPRAVRNSQMISSVHVDFSVAEAKLEEIVKSIGEATDERSEIDEIGERDDGVLDFVFYGAKLTFVDLTEVDFYEAKVKETSPRSVYCNVQGTGDEGAVVVMPAAAEEERVVAVTLPEDDMEKVKLELKRCGLITA</sequence>
<dbReference type="Pfam" id="PF02458">
    <property type="entry name" value="Transferase"/>
    <property type="match status" value="1"/>
</dbReference>
<gene>
    <name evidence="2" type="ORF">BRARA_G00695</name>
</gene>
<evidence type="ECO:0000313" key="2">
    <source>
        <dbReference type="EMBL" id="RID53289.1"/>
    </source>
</evidence>